<dbReference type="EMBL" id="CAJHJT010000056">
    <property type="protein sequence ID" value="CAD7014222.1"/>
    <property type="molecule type" value="Genomic_DNA"/>
</dbReference>
<dbReference type="AlphaFoldDB" id="A0A811VJF4"/>
<evidence type="ECO:0000313" key="1">
    <source>
        <dbReference type="EMBL" id="CAD7014222.1"/>
    </source>
</evidence>
<keyword evidence="2" id="KW-1185">Reference proteome</keyword>
<name>A0A811VJF4_CERCA</name>
<organism evidence="1 2">
    <name type="scientific">Ceratitis capitata</name>
    <name type="common">Mediterranean fruit fly</name>
    <name type="synonym">Tephritis capitata</name>
    <dbReference type="NCBI Taxonomy" id="7213"/>
    <lineage>
        <taxon>Eukaryota</taxon>
        <taxon>Metazoa</taxon>
        <taxon>Ecdysozoa</taxon>
        <taxon>Arthropoda</taxon>
        <taxon>Hexapoda</taxon>
        <taxon>Insecta</taxon>
        <taxon>Pterygota</taxon>
        <taxon>Neoptera</taxon>
        <taxon>Endopterygota</taxon>
        <taxon>Diptera</taxon>
        <taxon>Brachycera</taxon>
        <taxon>Muscomorpha</taxon>
        <taxon>Tephritoidea</taxon>
        <taxon>Tephritidae</taxon>
        <taxon>Ceratitis</taxon>
        <taxon>Ceratitis</taxon>
    </lineage>
</organism>
<protein>
    <submittedName>
        <fullName evidence="1">(Mediterranean fruit fly) hypothetical protein</fullName>
    </submittedName>
</protein>
<proteinExistence type="predicted"/>
<sequence length="131" mass="14634">MLLTAASNSKLLHQPQTRVSLHHQSCTTDETIKPINLSGRQPTSNAIIICGFGLKLFLLATRHHSRILNLNYLISVTVNHLRNLSVCVCVYWWCPLSGIWRPQAPDGIVEEEEEDIHKRSPSPACACGCFT</sequence>
<dbReference type="Proteomes" id="UP000606786">
    <property type="component" value="Unassembled WGS sequence"/>
</dbReference>
<evidence type="ECO:0000313" key="2">
    <source>
        <dbReference type="Proteomes" id="UP000606786"/>
    </source>
</evidence>
<accession>A0A811VJF4</accession>
<reference evidence="1" key="1">
    <citation type="submission" date="2020-11" db="EMBL/GenBank/DDBJ databases">
        <authorList>
            <person name="Whitehead M."/>
        </authorList>
    </citation>
    <scope>NUCLEOTIDE SEQUENCE</scope>
    <source>
        <strain evidence="1">EGII</strain>
    </source>
</reference>
<gene>
    <name evidence="1" type="ORF">CCAP1982_LOCUS22225</name>
</gene>
<comment type="caution">
    <text evidence="1">The sequence shown here is derived from an EMBL/GenBank/DDBJ whole genome shotgun (WGS) entry which is preliminary data.</text>
</comment>